<dbReference type="AlphaFoldDB" id="A0A2J7Z0T0"/>
<sequence>MPEPFGFDMEDIRSDIREEDRTELCVCQERSQGIFMRDVEPRRDQPRPGAPDMRMPLFRGI</sequence>
<dbReference type="EMBL" id="LJIW01000002">
    <property type="protein sequence ID" value="PNG93882.1"/>
    <property type="molecule type" value="Genomic_DNA"/>
</dbReference>
<evidence type="ECO:0000313" key="2">
    <source>
        <dbReference type="EMBL" id="PNG93882.1"/>
    </source>
</evidence>
<dbReference type="Proteomes" id="UP000236520">
    <property type="component" value="Unassembled WGS sequence"/>
</dbReference>
<feature type="region of interest" description="Disordered" evidence="1">
    <location>
        <begin position="36"/>
        <end position="61"/>
    </location>
</feature>
<evidence type="ECO:0000313" key="3">
    <source>
        <dbReference type="Proteomes" id="UP000236520"/>
    </source>
</evidence>
<organism evidence="2 3">
    <name type="scientific">Streptomyces malaysiensis</name>
    <dbReference type="NCBI Taxonomy" id="92644"/>
    <lineage>
        <taxon>Bacteria</taxon>
        <taxon>Bacillati</taxon>
        <taxon>Actinomycetota</taxon>
        <taxon>Actinomycetes</taxon>
        <taxon>Kitasatosporales</taxon>
        <taxon>Streptomycetaceae</taxon>
        <taxon>Streptomyces</taxon>
        <taxon>Streptomyces violaceusniger group</taxon>
    </lineage>
</organism>
<evidence type="ECO:0000256" key="1">
    <source>
        <dbReference type="SAM" id="MobiDB-lite"/>
    </source>
</evidence>
<name>A0A2J7Z0T0_STRMQ</name>
<reference evidence="2 3" key="1">
    <citation type="submission" date="2015-09" db="EMBL/GenBank/DDBJ databases">
        <title>Genome sequence, genome mining and natural product profiling of a biocontrol bacterium Streptomyces malaysiensis F913.</title>
        <authorList>
            <person name="Xu Y."/>
            <person name="Wei J."/>
            <person name="Xie J."/>
            <person name="Li T."/>
            <person name="Zhou Z."/>
        </authorList>
    </citation>
    <scope>NUCLEOTIDE SEQUENCE [LARGE SCALE GENOMIC DNA]</scope>
    <source>
        <strain evidence="2 3">F913</strain>
    </source>
</reference>
<proteinExistence type="predicted"/>
<feature type="compositionally biased region" description="Basic and acidic residues" evidence="1">
    <location>
        <begin position="37"/>
        <end position="46"/>
    </location>
</feature>
<protein>
    <submittedName>
        <fullName evidence="2">Uncharacterized protein</fullName>
    </submittedName>
</protein>
<accession>A0A2J7Z0T0</accession>
<comment type="caution">
    <text evidence="2">The sequence shown here is derived from an EMBL/GenBank/DDBJ whole genome shotgun (WGS) entry which is preliminary data.</text>
</comment>
<gene>
    <name evidence="2" type="ORF">SMF913_29347</name>
</gene>
<keyword evidence="3" id="KW-1185">Reference proteome</keyword>